<keyword evidence="5" id="KW-1185">Reference proteome</keyword>
<evidence type="ECO:0000313" key="5">
    <source>
        <dbReference type="Proteomes" id="UP000288291"/>
    </source>
</evidence>
<feature type="region of interest" description="Disordered" evidence="2">
    <location>
        <begin position="1"/>
        <end position="24"/>
    </location>
</feature>
<dbReference type="RefSeq" id="WP_127796387.1">
    <property type="nucleotide sequence ID" value="NZ_ML136900.1"/>
</dbReference>
<evidence type="ECO:0000259" key="3">
    <source>
        <dbReference type="Pfam" id="PF03217"/>
    </source>
</evidence>
<feature type="domain" description="S-layer protein C-terminal" evidence="3">
    <location>
        <begin position="732"/>
        <end position="795"/>
    </location>
</feature>
<organism evidence="4 5">
    <name type="scientific">Lactobacillus xujianguonis</name>
    <dbReference type="NCBI Taxonomy" id="2495899"/>
    <lineage>
        <taxon>Bacteria</taxon>
        <taxon>Bacillati</taxon>
        <taxon>Bacillota</taxon>
        <taxon>Bacilli</taxon>
        <taxon>Lactobacillales</taxon>
        <taxon>Lactobacillaceae</taxon>
        <taxon>Lactobacillus</taxon>
    </lineage>
</organism>
<reference evidence="4 5" key="1">
    <citation type="submission" date="2018-12" db="EMBL/GenBank/DDBJ databases">
        <authorList>
            <person name="Meng J."/>
        </authorList>
    </citation>
    <scope>NUCLEOTIDE SEQUENCE [LARGE SCALE GENOMIC DNA]</scope>
    <source>
        <strain evidence="4 5">HT111-2</strain>
    </source>
</reference>
<dbReference type="Pfam" id="PF03217">
    <property type="entry name" value="SlpA"/>
    <property type="match status" value="1"/>
</dbReference>
<keyword evidence="1" id="KW-0175">Coiled coil</keyword>
<sequence length="868" mass="96566">MDEANAALKEKRGQTAATQKKVDDAKSAVIEQQKAVDEKAQAVGDAQKQVGDAQAALDGTGFNEAQKSLADINATIKQEKDDLAKKQKQVEDLTNDVANKKETISKLDLSGKKAALIKAGKNAGSVRGKLEDLKALSKGTDSQINSDKDEKKRIEENQQNNIVISNVDKYKKALLDYNENNQLTQDDIDYMNENRALCVYKSSEQDKGNKVNLRRLENDQIVDLSLFAANLINKVRAQFGWKATDVSSASLMFAKRVAKNYLQDDASYPDWHDVDGLDEAMRHYDLLSYSEDMGPADITSSRTNMDELKKNIYNLISRMIFTDGNGVASTGADPTYELAHAKGVLGVTFNKESNSLQPTSDYLAVIPTIFKDNKVAIHILRALPERTGSYKYPSYNEKLLNIEDELTNTLPNKRRELNVEIAKAEKELTIQENDAAAKQTAYSEAHNQYVKLSDQIDKETQAVNDLINNQIPALNSRINDDGIVKANQEKKVKDLTKTHQTKADALSDVKQDLETAKSNLQSAKDELAKKQTSFDTTKKEQQSLNDAIDTLQKKTIPALENAQKDAQTKLDKLQKAGDILKKAQDAETETEKANKDAQDKLTDAQNQLKALLPAKQAADKAVNDTQTDLDNAQKKLNDAQAKLEQAQQEENAQHMNIFTGYNDTSADDFGNYIPDATTNTSNAVPAVTTQTPAATPTQTPNTTQTKTPEVTPTTDTKVTPEESTKANLPKMTYKKITLTRNAVVYDKHGKAIKKGVHKRTIKKGKILKALKNAKIVKIKGKKYFQIGRNKFIKVNSAIVVSKVNFKAQLKGIRRVKAYNRLGKFNKHYLRAHHRYSFTQKAIINGKTYYKVAHTNNWVPASKVGKKIK</sequence>
<evidence type="ECO:0000256" key="2">
    <source>
        <dbReference type="SAM" id="MobiDB-lite"/>
    </source>
</evidence>
<comment type="caution">
    <text evidence="4">The sequence shown here is derived from an EMBL/GenBank/DDBJ whole genome shotgun (WGS) entry which is preliminary data.</text>
</comment>
<dbReference type="InterPro" id="IPR027607">
    <property type="entry name" value="Surf_Exclu_SEC10/PgrA"/>
</dbReference>
<dbReference type="NCBIfam" id="TIGR04320">
    <property type="entry name" value="Surf_Exclu_PgrA"/>
    <property type="match status" value="1"/>
</dbReference>
<protein>
    <submittedName>
        <fullName evidence="4">SEC10/PgrA surface exclusion domain-containing protein</fullName>
    </submittedName>
</protein>
<name>A0A437ST47_9LACO</name>
<feature type="coiled-coil region" evidence="1">
    <location>
        <begin position="503"/>
        <end position="656"/>
    </location>
</feature>
<dbReference type="Proteomes" id="UP000288291">
    <property type="component" value="Unassembled WGS sequence"/>
</dbReference>
<accession>A0A437ST47</accession>
<dbReference type="AlphaFoldDB" id="A0A437ST47"/>
<dbReference type="InterPro" id="IPR024968">
    <property type="entry name" value="SlpA_C_lactobacillus"/>
</dbReference>
<feature type="coiled-coil region" evidence="1">
    <location>
        <begin position="62"/>
        <end position="110"/>
    </location>
</feature>
<evidence type="ECO:0000256" key="1">
    <source>
        <dbReference type="SAM" id="Coils"/>
    </source>
</evidence>
<feature type="compositionally biased region" description="Low complexity" evidence="2">
    <location>
        <begin position="690"/>
        <end position="717"/>
    </location>
</feature>
<dbReference type="EMBL" id="RXIA01000032">
    <property type="protein sequence ID" value="RVU70078.1"/>
    <property type="molecule type" value="Genomic_DNA"/>
</dbReference>
<feature type="coiled-coil region" evidence="1">
    <location>
        <begin position="414"/>
        <end position="469"/>
    </location>
</feature>
<feature type="region of interest" description="Disordered" evidence="2">
    <location>
        <begin position="690"/>
        <end position="724"/>
    </location>
</feature>
<evidence type="ECO:0000313" key="4">
    <source>
        <dbReference type="EMBL" id="RVU70078.1"/>
    </source>
</evidence>
<proteinExistence type="predicted"/>
<gene>
    <name evidence="4" type="ORF">EJK17_09625</name>
</gene>